<sequence length="152" mass="15704">MNRTFRLLFLLPLALLAACATSSMITGRVRPPIDPAQVRIYQAPPPGGFEEIAQLETQSGALIYGEQNKLNSVLSHLRKEAAKLGANGVLLVGTENGYGGGNTSVGVSGGSFGSHSYGGVGVGVDITPTKKYAHGIAIYVPNPPPPAPQPAP</sequence>
<reference evidence="2 3" key="1">
    <citation type="submission" date="2019-07" db="EMBL/GenBank/DDBJ databases">
        <title>Lysobacter weifangensis sp. nov., isolated from bensulfuron-methyl contaminated farmland soil.</title>
        <authorList>
            <person name="Zhao H."/>
        </authorList>
    </citation>
    <scope>NUCLEOTIDE SEQUENCE [LARGE SCALE GENOMIC DNA]</scope>
    <source>
        <strain evidence="2 3">CC-Bw-6</strain>
    </source>
</reference>
<name>A0A516V6R0_9GAMM</name>
<dbReference type="PROSITE" id="PS51257">
    <property type="entry name" value="PROKAR_LIPOPROTEIN"/>
    <property type="match status" value="1"/>
</dbReference>
<organism evidence="2 3">
    <name type="scientific">Pseudoluteimonas lycopersici</name>
    <dbReference type="NCBI Taxonomy" id="1324796"/>
    <lineage>
        <taxon>Bacteria</taxon>
        <taxon>Pseudomonadati</taxon>
        <taxon>Pseudomonadota</taxon>
        <taxon>Gammaproteobacteria</taxon>
        <taxon>Lysobacterales</taxon>
        <taxon>Lysobacteraceae</taxon>
        <taxon>Pseudoluteimonas</taxon>
    </lineage>
</organism>
<accession>A0A516V6R0</accession>
<dbReference type="OrthoDB" id="9156239at2"/>
<keyword evidence="1" id="KW-0732">Signal</keyword>
<evidence type="ECO:0000313" key="3">
    <source>
        <dbReference type="Proteomes" id="UP000315891"/>
    </source>
</evidence>
<protein>
    <submittedName>
        <fullName evidence="2">DUF4156 domain-containing protein</fullName>
    </submittedName>
</protein>
<evidence type="ECO:0000256" key="1">
    <source>
        <dbReference type="SAM" id="SignalP"/>
    </source>
</evidence>
<proteinExistence type="predicted"/>
<dbReference type="Proteomes" id="UP000315891">
    <property type="component" value="Chromosome"/>
</dbReference>
<evidence type="ECO:0000313" key="2">
    <source>
        <dbReference type="EMBL" id="QDQ74193.1"/>
    </source>
</evidence>
<gene>
    <name evidence="2" type="ORF">FNZ56_10030</name>
</gene>
<feature type="signal peptide" evidence="1">
    <location>
        <begin position="1"/>
        <end position="17"/>
    </location>
</feature>
<feature type="chain" id="PRO_5021698797" evidence="1">
    <location>
        <begin position="18"/>
        <end position="152"/>
    </location>
</feature>
<dbReference type="RefSeq" id="WP_143879702.1">
    <property type="nucleotide sequence ID" value="NZ_BAABLZ010000001.1"/>
</dbReference>
<dbReference type="AlphaFoldDB" id="A0A516V6R0"/>
<keyword evidence="3" id="KW-1185">Reference proteome</keyword>
<dbReference type="EMBL" id="CP041742">
    <property type="protein sequence ID" value="QDQ74193.1"/>
    <property type="molecule type" value="Genomic_DNA"/>
</dbReference>